<organism evidence="2 3">
    <name type="scientific">Paradevosia tibetensis</name>
    <dbReference type="NCBI Taxonomy" id="1447062"/>
    <lineage>
        <taxon>Bacteria</taxon>
        <taxon>Pseudomonadati</taxon>
        <taxon>Pseudomonadota</taxon>
        <taxon>Alphaproteobacteria</taxon>
        <taxon>Hyphomicrobiales</taxon>
        <taxon>Devosiaceae</taxon>
        <taxon>Paradevosia</taxon>
    </lineage>
</organism>
<dbReference type="AlphaFoldDB" id="A0A5B9DT04"/>
<dbReference type="Pfam" id="PF00015">
    <property type="entry name" value="MCPsignal"/>
    <property type="match status" value="1"/>
</dbReference>
<dbReference type="PANTHER" id="PTHR32089:SF112">
    <property type="entry name" value="LYSOZYME-LIKE PROTEIN-RELATED"/>
    <property type="match status" value="1"/>
</dbReference>
<dbReference type="InterPro" id="IPR004089">
    <property type="entry name" value="MCPsignal_dom"/>
</dbReference>
<keyword evidence="1" id="KW-0807">Transducer</keyword>
<dbReference type="EMBL" id="CP041690">
    <property type="protein sequence ID" value="QEE22296.1"/>
    <property type="molecule type" value="Genomic_DNA"/>
</dbReference>
<dbReference type="SUPFAM" id="SSF58104">
    <property type="entry name" value="Methyl-accepting chemotaxis protein (MCP) signaling domain"/>
    <property type="match status" value="1"/>
</dbReference>
<dbReference type="SMART" id="SM00283">
    <property type="entry name" value="MA"/>
    <property type="match status" value="1"/>
</dbReference>
<dbReference type="Proteomes" id="UP000321062">
    <property type="component" value="Chromosome"/>
</dbReference>
<dbReference type="PANTHER" id="PTHR32089">
    <property type="entry name" value="METHYL-ACCEPTING CHEMOTAXIS PROTEIN MCPB"/>
    <property type="match status" value="1"/>
</dbReference>
<proteinExistence type="predicted"/>
<dbReference type="GO" id="GO:0016020">
    <property type="term" value="C:membrane"/>
    <property type="evidence" value="ECO:0007669"/>
    <property type="project" value="InterPro"/>
</dbReference>
<dbReference type="Gene3D" id="1.10.287.950">
    <property type="entry name" value="Methyl-accepting chemotaxis protein"/>
    <property type="match status" value="1"/>
</dbReference>
<evidence type="ECO:0000313" key="2">
    <source>
        <dbReference type="EMBL" id="QEE22296.1"/>
    </source>
</evidence>
<dbReference type="PROSITE" id="PS50111">
    <property type="entry name" value="CHEMOTAXIS_TRANSDUC_2"/>
    <property type="match status" value="1"/>
</dbReference>
<evidence type="ECO:0000256" key="1">
    <source>
        <dbReference type="ARBA" id="ARBA00023224"/>
    </source>
</evidence>
<accession>A0A5B9DT04</accession>
<protein>
    <submittedName>
        <fullName evidence="2">Uncharacterized protein</fullName>
    </submittedName>
</protein>
<name>A0A5B9DT04_9HYPH</name>
<dbReference type="KEGG" id="yti:FNA67_19970"/>
<dbReference type="GO" id="GO:0007165">
    <property type="term" value="P:signal transduction"/>
    <property type="evidence" value="ECO:0007669"/>
    <property type="project" value="UniProtKB-KW"/>
</dbReference>
<gene>
    <name evidence="2" type="ORF">FNA67_19970</name>
</gene>
<sequence>MQGFSRTGLVAANAIWLGAVILAMAALYALGPIWGAGVALVLCAAAGVAVRSVWQRAGAADDTRHALIAAQAQAAQKRLADIEAGLAAISQPLMIASPDGLVVAVTGGLARLEPTLVPGTRAGALAGARGLVTVGGQRFEARTGEGGRAQVIELLPAGHFIADDDLDAFSQALIGGQTGFRFEASAARRSVALNALNEGLEAIDRGVAGIGRLLEGEDIGAQRGNGGLDALANGVRDAILLLDGAREEEAQAREAAERKLQKVGELIEVYHSQAQRLAGVAAEAREDAGKATASVASSREAAQRAQARGNDVRALAGNADEAARRTFAAIGGVDAVTGEIAKMVASIEDVSFRTNLLALNAAVEAARAGEKGAGFAVVAEEVRTLAQVANRSAKEIRTLVGRGKAQSGQSVAETEALQKMIAEIDLHLRNLGNETDTIARVLDEGSSALLRLEDQVAQVGDAAGRTLGATRNRGG</sequence>
<dbReference type="RefSeq" id="WP_147657870.1">
    <property type="nucleotide sequence ID" value="NZ_BMFM01000001.1"/>
</dbReference>
<evidence type="ECO:0000313" key="3">
    <source>
        <dbReference type="Proteomes" id="UP000321062"/>
    </source>
</evidence>
<reference evidence="2 3" key="1">
    <citation type="journal article" date="2015" name="Int. J. Syst. Evol. Microbiol.">
        <title>Youhaiella tibetensis gen. nov., sp. nov., isolated from subsurface sediment.</title>
        <authorList>
            <person name="Wang Y.X."/>
            <person name="Huang F.Q."/>
            <person name="Nogi Y."/>
            <person name="Pang S.J."/>
            <person name="Wang P.K."/>
            <person name="Lv J."/>
        </authorList>
    </citation>
    <scope>NUCLEOTIDE SEQUENCE [LARGE SCALE GENOMIC DNA]</scope>
    <source>
        <strain evidence="3">fig4</strain>
    </source>
</reference>
<dbReference type="OrthoDB" id="7958724at2"/>
<keyword evidence="3" id="KW-1185">Reference proteome</keyword>